<dbReference type="EMBL" id="DF820470">
    <property type="protein sequence ID" value="GAK59377.1"/>
    <property type="molecule type" value="Genomic_DNA"/>
</dbReference>
<evidence type="ECO:0000259" key="1">
    <source>
        <dbReference type="Pfam" id="PF01208"/>
    </source>
</evidence>
<gene>
    <name evidence="2" type="ORF">U27_06361</name>
</gene>
<dbReference type="Gene3D" id="3.20.20.210">
    <property type="match status" value="1"/>
</dbReference>
<proteinExistence type="predicted"/>
<keyword evidence="3" id="KW-1185">Reference proteome</keyword>
<feature type="domain" description="Uroporphyrinogen decarboxylase (URO-D)" evidence="1">
    <location>
        <begin position="92"/>
        <end position="207"/>
    </location>
</feature>
<dbReference type="HOGENOM" id="CLU_741161_0_0_0"/>
<dbReference type="eggNOG" id="ENOG5033KEZ">
    <property type="taxonomic scope" value="Bacteria"/>
</dbReference>
<dbReference type="Pfam" id="PF01208">
    <property type="entry name" value="URO-D"/>
    <property type="match status" value="1"/>
</dbReference>
<reference evidence="2" key="1">
    <citation type="journal article" date="2015" name="PeerJ">
        <title>First genomic representation of candidate bacterial phylum KSB3 points to enhanced environmental sensing as a trigger of wastewater bulking.</title>
        <authorList>
            <person name="Sekiguchi Y."/>
            <person name="Ohashi A."/>
            <person name="Parks D.H."/>
            <person name="Yamauchi T."/>
            <person name="Tyson G.W."/>
            <person name="Hugenholtz P."/>
        </authorList>
    </citation>
    <scope>NUCLEOTIDE SEQUENCE [LARGE SCALE GENOMIC DNA]</scope>
</reference>
<dbReference type="InterPro" id="IPR052024">
    <property type="entry name" value="Methanogen_methyltrans"/>
</dbReference>
<dbReference type="GO" id="GO:0006779">
    <property type="term" value="P:porphyrin-containing compound biosynthetic process"/>
    <property type="evidence" value="ECO:0007669"/>
    <property type="project" value="InterPro"/>
</dbReference>
<evidence type="ECO:0000313" key="3">
    <source>
        <dbReference type="Proteomes" id="UP000030661"/>
    </source>
</evidence>
<dbReference type="AlphaFoldDB" id="A0A081C472"/>
<evidence type="ECO:0000313" key="2">
    <source>
        <dbReference type="EMBL" id="GAK59377.1"/>
    </source>
</evidence>
<sequence>MIANITAQSFDYEKFNAILEQQNRFIADWMQSEHVDDVPLWIVPNLDLWTFDTCRRREEFLQRNLELLHTSIEWKSDLVFPHLQPWYGVGIYATAFGAHYIWDENYCPQVRPIFSRTEEIEHIEKPAIETSEPMREVLERIEWYREVTHDQLPICLTDTQSPHDTASLLMETNTFFAECSCCHEKYENFLQAITDIIIEFSEKQMEAIGPRLSLPGHQMLCHPRFQGISVSDDNMVMLSPRTYQATSLPYLQKIAANFGGIAVHSCGNVTHNIPNLLKIEGLEQVEHAACVINKSDPTPTPPENIQAGYGRSGVIAKIRLHKSEACLLKKLLTKDFKCVVQITGVESKAESEAVYREFKEAVSIVLEAQKRSV</sequence>
<dbReference type="GO" id="GO:0004853">
    <property type="term" value="F:uroporphyrinogen decarboxylase activity"/>
    <property type="evidence" value="ECO:0007669"/>
    <property type="project" value="InterPro"/>
</dbReference>
<name>A0A081C472_VECG1</name>
<dbReference type="Proteomes" id="UP000030661">
    <property type="component" value="Unassembled WGS sequence"/>
</dbReference>
<dbReference type="STRING" id="1499967.U27_06361"/>
<dbReference type="PANTHER" id="PTHR47099:SF1">
    <property type="entry name" value="METHYLCOBAMIDE:COM METHYLTRANSFERASE MTBA"/>
    <property type="match status" value="1"/>
</dbReference>
<dbReference type="InterPro" id="IPR038071">
    <property type="entry name" value="UROD/MetE-like_sf"/>
</dbReference>
<dbReference type="PANTHER" id="PTHR47099">
    <property type="entry name" value="METHYLCOBAMIDE:COM METHYLTRANSFERASE MTBA"/>
    <property type="match status" value="1"/>
</dbReference>
<dbReference type="SUPFAM" id="SSF51726">
    <property type="entry name" value="UROD/MetE-like"/>
    <property type="match status" value="1"/>
</dbReference>
<organism evidence="2">
    <name type="scientific">Vecturithrix granuli</name>
    <dbReference type="NCBI Taxonomy" id="1499967"/>
    <lineage>
        <taxon>Bacteria</taxon>
        <taxon>Candidatus Moduliflexota</taxon>
        <taxon>Candidatus Vecturitrichia</taxon>
        <taxon>Candidatus Vecturitrichales</taxon>
        <taxon>Candidatus Vecturitrichaceae</taxon>
        <taxon>Candidatus Vecturithrix</taxon>
    </lineage>
</organism>
<dbReference type="InterPro" id="IPR000257">
    <property type="entry name" value="Uroporphyrinogen_deCOase"/>
</dbReference>
<protein>
    <recommendedName>
        <fullName evidence="1">Uroporphyrinogen decarboxylase (URO-D) domain-containing protein</fullName>
    </recommendedName>
</protein>
<accession>A0A081C472</accession>